<sequence length="206" mass="22197">MDTWDNDAATGAGWAEQLLERFTIEVHDRLGATLPRKEQAQVVAIARQALSQTIGSLNKGARSGTLPVERLKAAEVISQGKVVMSQATLYRAADQGRFYCTTPGGRSIGKEFPAWQFVDPVPELISAVLAQLAGRPASEVHAFWVTAADELNELCPAEVLAGMPFATRSELHPSQQALLRIGARVRQSKLIEFAATQSSSKADVIG</sequence>
<protein>
    <submittedName>
        <fullName evidence="1">Uncharacterized protein</fullName>
    </submittedName>
</protein>
<organism evidence="1 2">
    <name type="scientific">Massilia glaciei</name>
    <dbReference type="NCBI Taxonomy" id="1524097"/>
    <lineage>
        <taxon>Bacteria</taxon>
        <taxon>Pseudomonadati</taxon>
        <taxon>Pseudomonadota</taxon>
        <taxon>Betaproteobacteria</taxon>
        <taxon>Burkholderiales</taxon>
        <taxon>Oxalobacteraceae</taxon>
        <taxon>Telluria group</taxon>
        <taxon>Massilia</taxon>
    </lineage>
</organism>
<dbReference type="RefSeq" id="WP_106758142.1">
    <property type="nucleotide sequence ID" value="NZ_PXWF02000237.1"/>
</dbReference>
<evidence type="ECO:0000313" key="2">
    <source>
        <dbReference type="Proteomes" id="UP000241421"/>
    </source>
</evidence>
<name>A0A2U2HJB2_9BURK</name>
<dbReference type="OrthoDB" id="8659244at2"/>
<proteinExistence type="predicted"/>
<dbReference type="EMBL" id="PXWF02000237">
    <property type="protein sequence ID" value="PWF47609.1"/>
    <property type="molecule type" value="Genomic_DNA"/>
</dbReference>
<keyword evidence="2" id="KW-1185">Reference proteome</keyword>
<dbReference type="Proteomes" id="UP000241421">
    <property type="component" value="Unassembled WGS sequence"/>
</dbReference>
<accession>A0A2U2HJB2</accession>
<gene>
    <name evidence="1" type="ORF">C7C56_014780</name>
</gene>
<reference evidence="1 2" key="1">
    <citation type="submission" date="2018-04" db="EMBL/GenBank/DDBJ databases">
        <title>Massilia violaceinigra sp. nov., a novel purple-pigmented bacterium isolated from Tianshan glacier, Xinjiang, China.</title>
        <authorList>
            <person name="Wang H."/>
        </authorList>
    </citation>
    <scope>NUCLEOTIDE SEQUENCE [LARGE SCALE GENOMIC DNA]</scope>
    <source>
        <strain evidence="1 2">B448-2</strain>
    </source>
</reference>
<comment type="caution">
    <text evidence="1">The sequence shown here is derived from an EMBL/GenBank/DDBJ whole genome shotgun (WGS) entry which is preliminary data.</text>
</comment>
<dbReference type="AlphaFoldDB" id="A0A2U2HJB2"/>
<evidence type="ECO:0000313" key="1">
    <source>
        <dbReference type="EMBL" id="PWF47609.1"/>
    </source>
</evidence>